<protein>
    <recommendedName>
        <fullName evidence="1">Peroxisomal multifunctional enzyme type 2-like N-terminal domain-containing protein</fullName>
    </recommendedName>
</protein>
<dbReference type="eggNOG" id="KOG1206">
    <property type="taxonomic scope" value="Eukaryota"/>
</dbReference>
<accession>A0A066Y122</accession>
<dbReference type="EMBL" id="JMSE01000095">
    <property type="protein sequence ID" value="KDN71925.1"/>
    <property type="molecule type" value="Genomic_DNA"/>
</dbReference>
<dbReference type="InterPro" id="IPR054357">
    <property type="entry name" value="MFE-2_N"/>
</dbReference>
<organism evidence="2 3">
    <name type="scientific">Colletotrichum sublineola</name>
    <name type="common">Sorghum anthracnose fungus</name>
    <dbReference type="NCBI Taxonomy" id="1173701"/>
    <lineage>
        <taxon>Eukaryota</taxon>
        <taxon>Fungi</taxon>
        <taxon>Dikarya</taxon>
        <taxon>Ascomycota</taxon>
        <taxon>Pezizomycotina</taxon>
        <taxon>Sordariomycetes</taxon>
        <taxon>Hypocreomycetidae</taxon>
        <taxon>Glomerellales</taxon>
        <taxon>Glomerellaceae</taxon>
        <taxon>Colletotrichum</taxon>
        <taxon>Colletotrichum graminicola species complex</taxon>
    </lineage>
</organism>
<dbReference type="GO" id="GO:0006635">
    <property type="term" value="P:fatty acid beta-oxidation"/>
    <property type="evidence" value="ECO:0007669"/>
    <property type="project" value="TreeGrafter"/>
</dbReference>
<dbReference type="Proteomes" id="UP000027238">
    <property type="component" value="Unassembled WGS sequence"/>
</dbReference>
<dbReference type="Gene3D" id="3.10.129.10">
    <property type="entry name" value="Hotdog Thioesterase"/>
    <property type="match status" value="1"/>
</dbReference>
<comment type="caution">
    <text evidence="2">The sequence shown here is derived from an EMBL/GenBank/DDBJ whole genome shotgun (WGS) entry which is preliminary data.</text>
</comment>
<keyword evidence="3" id="KW-1185">Reference proteome</keyword>
<dbReference type="PANTHER" id="PTHR13078:SF57">
    <property type="entry name" value="DEHYDRATASE, PUTATIVE (AFU_ORTHOLOGUE AFUA_5G00640)-RELATED"/>
    <property type="match status" value="1"/>
</dbReference>
<dbReference type="HOGENOM" id="CLU_1704119_0_0_1"/>
<gene>
    <name evidence="2" type="ORF">CSUB01_08836</name>
</gene>
<sequence length="154" mass="17343">MGSVDRPVKNASGRYDNVDFRKAAGYQHPPIKCSYNRRDVLLFLQANAIGCQKDELHFLYEPHPEFAAFPTFPINLAFKQTDQDVFDFIARTVTGSVPGCPPFDAQRSVDGERGIAILRPIPVSSDGLDLEVRNKVVAVYDKGERRAVQRQWAF</sequence>
<evidence type="ECO:0000259" key="1">
    <source>
        <dbReference type="Pfam" id="PF22622"/>
    </source>
</evidence>
<feature type="domain" description="Peroxisomal multifunctional enzyme type 2-like N-terminal" evidence="1">
    <location>
        <begin position="34"/>
        <end position="149"/>
    </location>
</feature>
<proteinExistence type="predicted"/>
<dbReference type="SUPFAM" id="SSF54637">
    <property type="entry name" value="Thioesterase/thiol ester dehydrase-isomerase"/>
    <property type="match status" value="1"/>
</dbReference>
<dbReference type="InterPro" id="IPR029069">
    <property type="entry name" value="HotDog_dom_sf"/>
</dbReference>
<name>A0A066Y122_COLSU</name>
<dbReference type="AlphaFoldDB" id="A0A066Y122"/>
<dbReference type="GO" id="GO:0005777">
    <property type="term" value="C:peroxisome"/>
    <property type="evidence" value="ECO:0007669"/>
    <property type="project" value="TreeGrafter"/>
</dbReference>
<dbReference type="GO" id="GO:0003857">
    <property type="term" value="F:(3S)-3-hydroxyacyl-CoA dehydrogenase (NAD+) activity"/>
    <property type="evidence" value="ECO:0007669"/>
    <property type="project" value="TreeGrafter"/>
</dbReference>
<dbReference type="OMA" id="TTSAGCK"/>
<reference evidence="3" key="1">
    <citation type="journal article" date="2014" name="Genome Announc.">
        <title>Draft genome sequence of Colletotrichum sublineola, a destructive pathogen of cultivated sorghum.</title>
        <authorList>
            <person name="Baroncelli R."/>
            <person name="Sanz-Martin J.M."/>
            <person name="Rech G.E."/>
            <person name="Sukno S.A."/>
            <person name="Thon M.R."/>
        </authorList>
    </citation>
    <scope>NUCLEOTIDE SEQUENCE [LARGE SCALE GENOMIC DNA]</scope>
    <source>
        <strain evidence="3">TX430BB</strain>
    </source>
</reference>
<dbReference type="PANTHER" id="PTHR13078">
    <property type="entry name" value="PEROXISOMAL MULTIFUNCTIONAL ENZYME TYPE 2-RELATED"/>
    <property type="match status" value="1"/>
</dbReference>
<evidence type="ECO:0000313" key="2">
    <source>
        <dbReference type="EMBL" id="KDN71925.1"/>
    </source>
</evidence>
<dbReference type="STRING" id="1173701.A0A066Y122"/>
<dbReference type="GO" id="GO:0044594">
    <property type="term" value="F:17-beta-hydroxysteroid dehydrogenase (NAD+) activity"/>
    <property type="evidence" value="ECO:0007669"/>
    <property type="project" value="TreeGrafter"/>
</dbReference>
<dbReference type="OrthoDB" id="60204at2759"/>
<dbReference type="Pfam" id="PF22622">
    <property type="entry name" value="MFE-2_hydrat-2_N"/>
    <property type="match status" value="1"/>
</dbReference>
<dbReference type="GO" id="GO:0004300">
    <property type="term" value="F:enoyl-CoA hydratase activity"/>
    <property type="evidence" value="ECO:0007669"/>
    <property type="project" value="TreeGrafter"/>
</dbReference>
<evidence type="ECO:0000313" key="3">
    <source>
        <dbReference type="Proteomes" id="UP000027238"/>
    </source>
</evidence>